<evidence type="ECO:0000313" key="3">
    <source>
        <dbReference type="EMBL" id="ADI07907.1"/>
    </source>
</evidence>
<keyword evidence="2" id="KW-1133">Transmembrane helix</keyword>
<evidence type="ECO:0000256" key="2">
    <source>
        <dbReference type="SAM" id="Phobius"/>
    </source>
</evidence>
<dbReference type="PATRIC" id="fig|749414.3.peg.4948"/>
<name>D7C106_STRBB</name>
<accession>D7C106</accession>
<dbReference type="HOGENOM" id="CLU_2048342_0_0_11"/>
<feature type="compositionally biased region" description="Basic and acidic residues" evidence="1">
    <location>
        <begin position="96"/>
        <end position="113"/>
    </location>
</feature>
<dbReference type="EMBL" id="CP002047">
    <property type="protein sequence ID" value="ADI07907.1"/>
    <property type="molecule type" value="Genomic_DNA"/>
</dbReference>
<keyword evidence="2" id="KW-0812">Transmembrane</keyword>
<organism evidence="3 4">
    <name type="scientific">Streptomyces bingchenggensis (strain BCW-1)</name>
    <dbReference type="NCBI Taxonomy" id="749414"/>
    <lineage>
        <taxon>Bacteria</taxon>
        <taxon>Bacillati</taxon>
        <taxon>Actinomycetota</taxon>
        <taxon>Actinomycetes</taxon>
        <taxon>Kitasatosporales</taxon>
        <taxon>Streptomycetaceae</taxon>
        <taxon>Streptomyces</taxon>
    </lineage>
</organism>
<keyword evidence="4" id="KW-1185">Reference proteome</keyword>
<protein>
    <submittedName>
        <fullName evidence="3">Uncharacterized protein</fullName>
    </submittedName>
</protein>
<feature type="transmembrane region" description="Helical" evidence="2">
    <location>
        <begin position="37"/>
        <end position="57"/>
    </location>
</feature>
<proteinExistence type="predicted"/>
<evidence type="ECO:0000256" key="1">
    <source>
        <dbReference type="SAM" id="MobiDB-lite"/>
    </source>
</evidence>
<feature type="region of interest" description="Disordered" evidence="1">
    <location>
        <begin position="63"/>
        <end position="120"/>
    </location>
</feature>
<gene>
    <name evidence="3" type="ordered locus">SBI_04787</name>
</gene>
<feature type="compositionally biased region" description="Basic and acidic residues" evidence="1">
    <location>
        <begin position="77"/>
        <end position="87"/>
    </location>
</feature>
<sequence>MTHRFEPGRLTAGLVVLGTALAYGLDAAGEWDLPPFAPLPVLLGGLCLAGLVSALAFGARRRRTRLSEHTAPPLRDLPMDELRRRYEAPPAGRGSGVREPRQDRKDREDRQDREDQEGVS</sequence>
<dbReference type="STRING" id="749414.SBI_04787"/>
<dbReference type="KEGG" id="sbh:SBI_04787"/>
<dbReference type="Proteomes" id="UP000000377">
    <property type="component" value="Chromosome"/>
</dbReference>
<reference evidence="3 4" key="1">
    <citation type="journal article" date="2010" name="J. Bacteriol.">
        <title>Genome sequence of the milbemycin-producing bacterium Streptomyces bingchenggensis.</title>
        <authorList>
            <person name="Wang X.J."/>
            <person name="Yan Y.J."/>
            <person name="Zhang B."/>
            <person name="An J."/>
            <person name="Wang J.J."/>
            <person name="Tian J."/>
            <person name="Jiang L."/>
            <person name="Chen Y.H."/>
            <person name="Huang S.X."/>
            <person name="Yin M."/>
            <person name="Zhang J."/>
            <person name="Gao A.L."/>
            <person name="Liu C.X."/>
            <person name="Zhu Z.X."/>
            <person name="Xiang W.S."/>
        </authorList>
    </citation>
    <scope>NUCLEOTIDE SEQUENCE [LARGE SCALE GENOMIC DNA]</scope>
    <source>
        <strain evidence="3 4">BCW-1</strain>
    </source>
</reference>
<dbReference type="AlphaFoldDB" id="D7C106"/>
<evidence type="ECO:0000313" key="4">
    <source>
        <dbReference type="Proteomes" id="UP000000377"/>
    </source>
</evidence>
<keyword evidence="2" id="KW-0472">Membrane</keyword>
<dbReference type="RefSeq" id="WP_014177377.1">
    <property type="nucleotide sequence ID" value="NC_016582.1"/>
</dbReference>